<accession>A0A8K0V328</accession>
<evidence type="ECO:0000256" key="3">
    <source>
        <dbReference type="ARBA" id="ARBA00023163"/>
    </source>
</evidence>
<dbReference type="SMART" id="SM00421">
    <property type="entry name" value="HTH_LUXR"/>
    <property type="match status" value="1"/>
</dbReference>
<dbReference type="RefSeq" id="WP_238712927.1">
    <property type="nucleotide sequence ID" value="NZ_JAEPBH010000009.1"/>
</dbReference>
<gene>
    <name evidence="5" type="ORF">JJB97_05055</name>
</gene>
<dbReference type="SUPFAM" id="SSF46894">
    <property type="entry name" value="C-terminal effector domain of the bipartite response regulators"/>
    <property type="match status" value="1"/>
</dbReference>
<dbReference type="InterPro" id="IPR036388">
    <property type="entry name" value="WH-like_DNA-bd_sf"/>
</dbReference>
<dbReference type="AlphaFoldDB" id="A0A8K0V328"/>
<evidence type="ECO:0000313" key="5">
    <source>
        <dbReference type="EMBL" id="MBK4714711.1"/>
    </source>
</evidence>
<evidence type="ECO:0000256" key="2">
    <source>
        <dbReference type="ARBA" id="ARBA00023125"/>
    </source>
</evidence>
<dbReference type="Proteomes" id="UP000659047">
    <property type="component" value="Unassembled WGS sequence"/>
</dbReference>
<name>A0A8K0V328_9ENTR</name>
<dbReference type="Gene3D" id="1.10.10.10">
    <property type="entry name" value="Winged helix-like DNA-binding domain superfamily/Winged helix DNA-binding domain"/>
    <property type="match status" value="1"/>
</dbReference>
<keyword evidence="1" id="KW-0805">Transcription regulation</keyword>
<keyword evidence="6" id="KW-1185">Reference proteome</keyword>
<keyword evidence="3" id="KW-0804">Transcription</keyword>
<protein>
    <submittedName>
        <fullName evidence="5">Response regulator transcription factor</fullName>
    </submittedName>
</protein>
<evidence type="ECO:0000259" key="4">
    <source>
        <dbReference type="PROSITE" id="PS50043"/>
    </source>
</evidence>
<evidence type="ECO:0000256" key="1">
    <source>
        <dbReference type="ARBA" id="ARBA00023015"/>
    </source>
</evidence>
<dbReference type="InterPro" id="IPR000792">
    <property type="entry name" value="Tscrpt_reg_LuxR_C"/>
</dbReference>
<dbReference type="CDD" id="cd06170">
    <property type="entry name" value="LuxR_C_like"/>
    <property type="match status" value="1"/>
</dbReference>
<dbReference type="PRINTS" id="PR00038">
    <property type="entry name" value="HTHLUXR"/>
</dbReference>
<dbReference type="EMBL" id="JAEPBH010000009">
    <property type="protein sequence ID" value="MBK4714711.1"/>
    <property type="molecule type" value="Genomic_DNA"/>
</dbReference>
<evidence type="ECO:0000313" key="6">
    <source>
        <dbReference type="Proteomes" id="UP000659047"/>
    </source>
</evidence>
<dbReference type="Pfam" id="PF00196">
    <property type="entry name" value="GerE"/>
    <property type="match status" value="1"/>
</dbReference>
<reference evidence="5" key="1">
    <citation type="submission" date="2021-01" db="EMBL/GenBank/DDBJ databases">
        <title>Intestinitalea alba gen. nov., sp. nov., a novel genus of the family Enterobacteriaceae, isolated from the gut of the plastic-eating mealworm Tenebrio molitor L.</title>
        <authorList>
            <person name="Yang Y."/>
        </authorList>
    </citation>
    <scope>NUCLEOTIDE SEQUENCE</scope>
    <source>
        <strain evidence="5">BIT-L3</strain>
    </source>
</reference>
<dbReference type="PROSITE" id="PS50043">
    <property type="entry name" value="HTH_LUXR_2"/>
    <property type="match status" value="1"/>
</dbReference>
<proteinExistence type="predicted"/>
<organism evidence="5 6">
    <name type="scientific">Tenebrionibacter intestinalis</name>
    <dbReference type="NCBI Taxonomy" id="2799638"/>
    <lineage>
        <taxon>Bacteria</taxon>
        <taxon>Pseudomonadati</taxon>
        <taxon>Pseudomonadota</taxon>
        <taxon>Gammaproteobacteria</taxon>
        <taxon>Enterobacterales</taxon>
        <taxon>Enterobacteriaceae</taxon>
        <taxon>Tenebrionibacter/Tenebrionicola group</taxon>
        <taxon>Tenebrionibacter</taxon>
    </lineage>
</organism>
<dbReference type="GO" id="GO:0006355">
    <property type="term" value="P:regulation of DNA-templated transcription"/>
    <property type="evidence" value="ECO:0007669"/>
    <property type="project" value="InterPro"/>
</dbReference>
<dbReference type="InterPro" id="IPR016032">
    <property type="entry name" value="Sig_transdc_resp-reg_C-effctor"/>
</dbReference>
<keyword evidence="2" id="KW-0238">DNA-binding</keyword>
<sequence length="174" mass="20325">MRKALYLVTRDSYLACGLKKTFSDVHFQGLALETLAPQDFHQISTANGRYDLIYLMADADIRRFVKFHYPQLNITEVPARCRPEELIDFLRQNTRQQAALRDHEVYMEKPASLFSRREEEILRYLQKGMAPSDIARQIQRSEKTVSHYKRLIMEKTGCKSHIQLIELLHSSPVA</sequence>
<comment type="caution">
    <text evidence="5">The sequence shown here is derived from an EMBL/GenBank/DDBJ whole genome shotgun (WGS) entry which is preliminary data.</text>
</comment>
<dbReference type="GO" id="GO:0003677">
    <property type="term" value="F:DNA binding"/>
    <property type="evidence" value="ECO:0007669"/>
    <property type="project" value="UniProtKB-KW"/>
</dbReference>
<dbReference type="PANTHER" id="PTHR44688">
    <property type="entry name" value="DNA-BINDING TRANSCRIPTIONAL ACTIVATOR DEVR_DOSR"/>
    <property type="match status" value="1"/>
</dbReference>
<feature type="domain" description="HTH luxR-type" evidence="4">
    <location>
        <begin position="107"/>
        <end position="172"/>
    </location>
</feature>
<dbReference type="PANTHER" id="PTHR44688:SF16">
    <property type="entry name" value="DNA-BINDING TRANSCRIPTIONAL ACTIVATOR DEVR_DOSR"/>
    <property type="match status" value="1"/>
</dbReference>